<sequence>MKFFVAVSLLSAITSTCASLLSRQTFPTCSQSCLANADLGSCNADDDTCLCNTPAFVSSTATCIASSCTGDDLTEANAAAQDLCLAVGVTLTASSIPISTSTAPASSGSASATTTSAVSSQTSSNSNGYSTYVWPDHLYDELEHLLVDQEGFNNGADFKRAITPCTYYVNGNQTLGRMTAAQWLRTAFHDFATADVAAGTGGMDASIGWETDRPENVGSAFNDSLSLFAPFVNRHVSMADLIALSVVTSVGVCSSPNIHIPLRGGRVDASEGGTFGVPEPETDIQTTLNQFAQAGFNQQDAIGLTACGHTLGNVHHAGFPQVVGPEAVTPNNTGGGVHFDSTVDVFDVLVVNEYLAGNGQRGGPLVTSENVTVRSDLRLYTSDNNITMEGLSDSQEHFVSECVSLFARMLDTVPSSTTLSDVIIPLELKPVNITLDFVEDETGFHTVFAGYIRLLSTAFTENANVTLSWLDRNGRSSPAFVTTTTYHASEHKGTGIFGDTFFHVFNTTIDPTLGISSFDVNVEDSTGESGSTVRYPIQDRVFVMKSRSDVDDEGRVEVTAAVLSSTTTDVNTVTAVFAFPTPQIGTMSPGIESLSLPLMLSNSSVDFDPGYIMFTTSTQLPLGISNAYQVTVDVIADFGDGEVSDKFRRLKI</sequence>
<evidence type="ECO:0000256" key="3">
    <source>
        <dbReference type="ARBA" id="ARBA00022559"/>
    </source>
</evidence>
<keyword evidence="7 11" id="KW-0560">Oxidoreductase</keyword>
<keyword evidence="4" id="KW-0349">Heme</keyword>
<dbReference type="PANTHER" id="PTHR31356">
    <property type="entry name" value="THYLAKOID LUMENAL 29 KDA PROTEIN, CHLOROPLASTIC-RELATED"/>
    <property type="match status" value="1"/>
</dbReference>
<keyword evidence="9" id="KW-1015">Disulfide bond</keyword>
<organism evidence="14 15">
    <name type="scientific">Lentinula edodes</name>
    <name type="common">Shiitake mushroom</name>
    <name type="synonym">Lentinus edodes</name>
    <dbReference type="NCBI Taxonomy" id="5353"/>
    <lineage>
        <taxon>Eukaryota</taxon>
        <taxon>Fungi</taxon>
        <taxon>Dikarya</taxon>
        <taxon>Basidiomycota</taxon>
        <taxon>Agaricomycotina</taxon>
        <taxon>Agaricomycetes</taxon>
        <taxon>Agaricomycetidae</taxon>
        <taxon>Agaricales</taxon>
        <taxon>Marasmiineae</taxon>
        <taxon>Omphalotaceae</taxon>
        <taxon>Lentinula</taxon>
    </lineage>
</organism>
<dbReference type="PANTHER" id="PTHR31356:SF53">
    <property type="entry name" value="HEME PEROXIDASE"/>
    <property type="match status" value="1"/>
</dbReference>
<comment type="subcellular location">
    <subcellularLocation>
        <location evidence="1">Secreted</location>
    </subcellularLocation>
</comment>
<reference evidence="14 15" key="2">
    <citation type="submission" date="2017-02" db="EMBL/GenBank/DDBJ databases">
        <title>A genome survey and senescence transcriptome analysis in Lentinula edodes.</title>
        <authorList>
            <person name="Sakamoto Y."/>
            <person name="Nakade K."/>
            <person name="Sato S."/>
            <person name="Yoshida Y."/>
            <person name="Miyazaki K."/>
            <person name="Natsume S."/>
            <person name="Konno N."/>
        </authorList>
    </citation>
    <scope>NUCLEOTIDE SEQUENCE [LARGE SCALE GENOMIC DNA]</scope>
    <source>
        <strain evidence="14 15">NBRC 111202</strain>
    </source>
</reference>
<evidence type="ECO:0000256" key="2">
    <source>
        <dbReference type="ARBA" id="ARBA00022525"/>
    </source>
</evidence>
<feature type="domain" description="Plant heme peroxidase family profile" evidence="12">
    <location>
        <begin position="236"/>
        <end position="460"/>
    </location>
</feature>
<dbReference type="GO" id="GO:0046872">
    <property type="term" value="F:metal ion binding"/>
    <property type="evidence" value="ECO:0007669"/>
    <property type="project" value="UniProtKB-UniRule"/>
</dbReference>
<keyword evidence="5" id="KW-0479">Metal-binding</keyword>
<evidence type="ECO:0000256" key="11">
    <source>
        <dbReference type="RuleBase" id="RU363051"/>
    </source>
</evidence>
<dbReference type="InterPro" id="IPR044831">
    <property type="entry name" value="Ccp1-like"/>
</dbReference>
<keyword evidence="2" id="KW-0964">Secreted</keyword>
<name>A0A1Q3DXE8_LENED</name>
<dbReference type="InterPro" id="IPR008427">
    <property type="entry name" value="Extracellular_membr_CFEM_dom"/>
</dbReference>
<keyword evidence="6 11" id="KW-0732">Signal</keyword>
<evidence type="ECO:0000259" key="13">
    <source>
        <dbReference type="PROSITE" id="PS52012"/>
    </source>
</evidence>
<evidence type="ECO:0000256" key="8">
    <source>
        <dbReference type="ARBA" id="ARBA00023004"/>
    </source>
</evidence>
<evidence type="ECO:0000256" key="7">
    <source>
        <dbReference type="ARBA" id="ARBA00023002"/>
    </source>
</evidence>
<protein>
    <recommendedName>
        <fullName evidence="11">Peroxidase</fullName>
        <ecNumber evidence="11">1.11.1.-</ecNumber>
    </recommendedName>
</protein>
<evidence type="ECO:0000256" key="4">
    <source>
        <dbReference type="ARBA" id="ARBA00022617"/>
    </source>
</evidence>
<evidence type="ECO:0000256" key="1">
    <source>
        <dbReference type="ARBA" id="ARBA00004613"/>
    </source>
</evidence>
<keyword evidence="15" id="KW-1185">Reference proteome</keyword>
<keyword evidence="3 11" id="KW-0575">Peroxidase</keyword>
<dbReference type="Gene3D" id="1.10.420.10">
    <property type="entry name" value="Peroxidase, domain 2"/>
    <property type="match status" value="1"/>
</dbReference>
<evidence type="ECO:0000256" key="6">
    <source>
        <dbReference type="ARBA" id="ARBA00022729"/>
    </source>
</evidence>
<dbReference type="Pfam" id="PF05730">
    <property type="entry name" value="CFEM"/>
    <property type="match status" value="1"/>
</dbReference>
<evidence type="ECO:0000256" key="10">
    <source>
        <dbReference type="RuleBase" id="RU004241"/>
    </source>
</evidence>
<dbReference type="AlphaFoldDB" id="A0A1Q3DXE8"/>
<dbReference type="Proteomes" id="UP000188533">
    <property type="component" value="Unassembled WGS sequence"/>
</dbReference>
<dbReference type="PROSITE" id="PS52012">
    <property type="entry name" value="CFEM"/>
    <property type="match status" value="1"/>
</dbReference>
<dbReference type="SUPFAM" id="SSF48113">
    <property type="entry name" value="Heme-dependent peroxidases"/>
    <property type="match status" value="1"/>
</dbReference>
<feature type="chain" id="PRO_5011832637" description="Peroxidase" evidence="11">
    <location>
        <begin position="19"/>
        <end position="652"/>
    </location>
</feature>
<dbReference type="EMBL" id="BDGU01000015">
    <property type="protein sequence ID" value="GAV99595.1"/>
    <property type="molecule type" value="Genomic_DNA"/>
</dbReference>
<dbReference type="EC" id="1.11.1.-" evidence="11"/>
<feature type="signal peptide" evidence="11">
    <location>
        <begin position="1"/>
        <end position="18"/>
    </location>
</feature>
<gene>
    <name evidence="14" type="ORF">LENED_001062</name>
</gene>
<dbReference type="Gene3D" id="1.10.520.10">
    <property type="match status" value="1"/>
</dbReference>
<keyword evidence="8" id="KW-0408">Iron</keyword>
<dbReference type="GO" id="GO:0005576">
    <property type="term" value="C:extracellular region"/>
    <property type="evidence" value="ECO:0007669"/>
    <property type="project" value="UniProtKB-SubCell"/>
</dbReference>
<evidence type="ECO:0000256" key="5">
    <source>
        <dbReference type="ARBA" id="ARBA00022723"/>
    </source>
</evidence>
<evidence type="ECO:0000313" key="14">
    <source>
        <dbReference type="EMBL" id="GAV99595.1"/>
    </source>
</evidence>
<dbReference type="GO" id="GO:0000302">
    <property type="term" value="P:response to reactive oxygen species"/>
    <property type="evidence" value="ECO:0007669"/>
    <property type="project" value="TreeGrafter"/>
</dbReference>
<evidence type="ECO:0000256" key="9">
    <source>
        <dbReference type="ARBA" id="ARBA00023157"/>
    </source>
</evidence>
<dbReference type="GO" id="GO:0034599">
    <property type="term" value="P:cellular response to oxidative stress"/>
    <property type="evidence" value="ECO:0007669"/>
    <property type="project" value="InterPro"/>
</dbReference>
<dbReference type="GO" id="GO:0042744">
    <property type="term" value="P:hydrogen peroxide catabolic process"/>
    <property type="evidence" value="ECO:0007669"/>
    <property type="project" value="TreeGrafter"/>
</dbReference>
<comment type="caution">
    <text evidence="14">The sequence shown here is derived from an EMBL/GenBank/DDBJ whole genome shotgun (WGS) entry which is preliminary data.</text>
</comment>
<dbReference type="Pfam" id="PF00141">
    <property type="entry name" value="peroxidase"/>
    <property type="match status" value="1"/>
</dbReference>
<comment type="similarity">
    <text evidence="10">Belongs to the peroxidase family.</text>
</comment>
<feature type="domain" description="CFEM" evidence="13">
    <location>
        <begin position="1"/>
        <end position="111"/>
    </location>
</feature>
<dbReference type="GO" id="GO:0004601">
    <property type="term" value="F:peroxidase activity"/>
    <property type="evidence" value="ECO:0007669"/>
    <property type="project" value="UniProtKB-KW"/>
</dbReference>
<evidence type="ECO:0000259" key="12">
    <source>
        <dbReference type="PROSITE" id="PS50873"/>
    </source>
</evidence>
<proteinExistence type="inferred from homology"/>
<reference evidence="14 15" key="1">
    <citation type="submission" date="2016-08" db="EMBL/GenBank/DDBJ databases">
        <authorList>
            <consortium name="Lentinula edodes genome sequencing consortium"/>
            <person name="Sakamoto Y."/>
            <person name="Nakade K."/>
            <person name="Sato S."/>
            <person name="Yoshida Y."/>
            <person name="Miyazaki K."/>
            <person name="Natsume S."/>
            <person name="Konno N."/>
        </authorList>
    </citation>
    <scope>NUCLEOTIDE SEQUENCE [LARGE SCALE GENOMIC DNA]</scope>
    <source>
        <strain evidence="14 15">NBRC 111202</strain>
    </source>
</reference>
<dbReference type="InterPro" id="IPR010255">
    <property type="entry name" value="Haem_peroxidase_sf"/>
</dbReference>
<accession>A0A1Q3DXE8</accession>
<dbReference type="PROSITE" id="PS50873">
    <property type="entry name" value="PEROXIDASE_4"/>
    <property type="match status" value="1"/>
</dbReference>
<dbReference type="GO" id="GO:0020037">
    <property type="term" value="F:heme binding"/>
    <property type="evidence" value="ECO:0007669"/>
    <property type="project" value="UniProtKB-UniRule"/>
</dbReference>
<dbReference type="STRING" id="5353.A0A1Q3DXE8"/>
<dbReference type="InterPro" id="IPR002016">
    <property type="entry name" value="Haem_peroxidase"/>
</dbReference>
<evidence type="ECO:0000313" key="15">
    <source>
        <dbReference type="Proteomes" id="UP000188533"/>
    </source>
</evidence>